<dbReference type="AlphaFoldDB" id="A0A067NLB7"/>
<dbReference type="Pfam" id="PF00651">
    <property type="entry name" value="BTB"/>
    <property type="match status" value="1"/>
</dbReference>
<dbReference type="SMART" id="SM00225">
    <property type="entry name" value="BTB"/>
    <property type="match status" value="1"/>
</dbReference>
<evidence type="ECO:0000313" key="2">
    <source>
        <dbReference type="EMBL" id="KDQ24892.1"/>
    </source>
</evidence>
<protein>
    <recommendedName>
        <fullName evidence="1">BTB domain-containing protein</fullName>
    </recommendedName>
</protein>
<dbReference type="EMBL" id="KL198011">
    <property type="protein sequence ID" value="KDQ24892.1"/>
    <property type="molecule type" value="Genomic_DNA"/>
</dbReference>
<dbReference type="Proteomes" id="UP000027073">
    <property type="component" value="Unassembled WGS sequence"/>
</dbReference>
<accession>A0A067NLB7</accession>
<dbReference type="HOGENOM" id="CLU_052397_0_0_1"/>
<dbReference type="PROSITE" id="PS50097">
    <property type="entry name" value="BTB"/>
    <property type="match status" value="1"/>
</dbReference>
<proteinExistence type="predicted"/>
<gene>
    <name evidence="2" type="ORF">PLEOSDRAFT_161074</name>
</gene>
<dbReference type="SUPFAM" id="SSF54695">
    <property type="entry name" value="POZ domain"/>
    <property type="match status" value="1"/>
</dbReference>
<dbReference type="VEuPathDB" id="FungiDB:PLEOSDRAFT_161074"/>
<dbReference type="InParanoid" id="A0A067NLB7"/>
<sequence length="303" mass="34039">MSQETAQLPMSPFDKKTESTDVILRSSDGLEFHVHKLVLSLASPFFSDMFSLPRRRDSEEAEENSVDMEESSSVLDKLLRFCYPVDEPLLDDTKLALDLLSATIKYDMDGPTSRVKRIIMSPSVIAENPLLIYSASCKLGLADEAKLAAKISLRYPMLTLGTQGLQNLPALAYHRFLVYHQKCSITASELVCKADWLPTDTWDFSRLFVQGTCNSPCCSGVYWGGISTRKWIGDYMNHVRERLRMRPSPLVVYEEETLAHSLKLAGRCIVCGPTAHQNLSRFAKELLAPVVEDALEKASRVHF</sequence>
<evidence type="ECO:0000259" key="1">
    <source>
        <dbReference type="PROSITE" id="PS50097"/>
    </source>
</evidence>
<dbReference type="CDD" id="cd18186">
    <property type="entry name" value="BTB_POZ_ZBTB_KLHL-like"/>
    <property type="match status" value="1"/>
</dbReference>
<dbReference type="Gene3D" id="3.30.710.10">
    <property type="entry name" value="Potassium Channel Kv1.1, Chain A"/>
    <property type="match status" value="1"/>
</dbReference>
<dbReference type="STRING" id="1137138.A0A067NLB7"/>
<name>A0A067NLB7_PLEO1</name>
<evidence type="ECO:0000313" key="3">
    <source>
        <dbReference type="Proteomes" id="UP000027073"/>
    </source>
</evidence>
<feature type="domain" description="BTB" evidence="1">
    <location>
        <begin position="20"/>
        <end position="83"/>
    </location>
</feature>
<dbReference type="InterPro" id="IPR011333">
    <property type="entry name" value="SKP1/BTB/POZ_sf"/>
</dbReference>
<dbReference type="OrthoDB" id="71307at2759"/>
<reference evidence="3" key="1">
    <citation type="journal article" date="2014" name="Proc. Natl. Acad. Sci. U.S.A.">
        <title>Extensive sampling of basidiomycete genomes demonstrates inadequacy of the white-rot/brown-rot paradigm for wood decay fungi.</title>
        <authorList>
            <person name="Riley R."/>
            <person name="Salamov A.A."/>
            <person name="Brown D.W."/>
            <person name="Nagy L.G."/>
            <person name="Floudas D."/>
            <person name="Held B.W."/>
            <person name="Levasseur A."/>
            <person name="Lombard V."/>
            <person name="Morin E."/>
            <person name="Otillar R."/>
            <person name="Lindquist E.A."/>
            <person name="Sun H."/>
            <person name="LaButti K.M."/>
            <person name="Schmutz J."/>
            <person name="Jabbour D."/>
            <person name="Luo H."/>
            <person name="Baker S.E."/>
            <person name="Pisabarro A.G."/>
            <person name="Walton J.D."/>
            <person name="Blanchette R.A."/>
            <person name="Henrissat B."/>
            <person name="Martin F."/>
            <person name="Cullen D."/>
            <person name="Hibbett D.S."/>
            <person name="Grigoriev I.V."/>
        </authorList>
    </citation>
    <scope>NUCLEOTIDE SEQUENCE [LARGE SCALE GENOMIC DNA]</scope>
    <source>
        <strain evidence="3">PC15</strain>
    </source>
</reference>
<organism evidence="2 3">
    <name type="scientific">Pleurotus ostreatus (strain PC15)</name>
    <name type="common">Oyster mushroom</name>
    <dbReference type="NCBI Taxonomy" id="1137138"/>
    <lineage>
        <taxon>Eukaryota</taxon>
        <taxon>Fungi</taxon>
        <taxon>Dikarya</taxon>
        <taxon>Basidiomycota</taxon>
        <taxon>Agaricomycotina</taxon>
        <taxon>Agaricomycetes</taxon>
        <taxon>Agaricomycetidae</taxon>
        <taxon>Agaricales</taxon>
        <taxon>Pleurotineae</taxon>
        <taxon>Pleurotaceae</taxon>
        <taxon>Pleurotus</taxon>
    </lineage>
</organism>
<dbReference type="InterPro" id="IPR000210">
    <property type="entry name" value="BTB/POZ_dom"/>
</dbReference>